<dbReference type="InterPro" id="IPR036942">
    <property type="entry name" value="Beta-barrel_TonB_sf"/>
</dbReference>
<dbReference type="NCBIfam" id="TIGR04057">
    <property type="entry name" value="SusC_RagA_signa"/>
    <property type="match status" value="1"/>
</dbReference>
<keyword evidence="2 7" id="KW-0813">Transport</keyword>
<dbReference type="AlphaFoldDB" id="A0A2S9J4F9"/>
<name>A0A2S9J4F9_9SPHI</name>
<dbReference type="EMBL" id="PVBQ01000006">
    <property type="protein sequence ID" value="PRD47642.1"/>
    <property type="molecule type" value="Genomic_DNA"/>
</dbReference>
<protein>
    <recommendedName>
        <fullName evidence="8">TonB-dependent receptor plug domain-containing protein</fullName>
    </recommendedName>
</protein>
<evidence type="ECO:0000313" key="9">
    <source>
        <dbReference type="EMBL" id="PRD47642.1"/>
    </source>
</evidence>
<dbReference type="Gene3D" id="2.170.130.10">
    <property type="entry name" value="TonB-dependent receptor, plug domain"/>
    <property type="match status" value="1"/>
</dbReference>
<dbReference type="Pfam" id="PF13715">
    <property type="entry name" value="CarbopepD_reg_2"/>
    <property type="match status" value="1"/>
</dbReference>
<evidence type="ECO:0000259" key="8">
    <source>
        <dbReference type="Pfam" id="PF07715"/>
    </source>
</evidence>
<comment type="subcellular location">
    <subcellularLocation>
        <location evidence="1 7">Cell outer membrane</location>
        <topology evidence="1 7">Multi-pass membrane protein</topology>
    </subcellularLocation>
</comment>
<dbReference type="Gene3D" id="2.40.170.20">
    <property type="entry name" value="TonB-dependent receptor, beta-barrel domain"/>
    <property type="match status" value="1"/>
</dbReference>
<dbReference type="GO" id="GO:0009279">
    <property type="term" value="C:cell outer membrane"/>
    <property type="evidence" value="ECO:0007669"/>
    <property type="project" value="UniProtKB-SubCell"/>
</dbReference>
<keyword evidence="4 7" id="KW-0812">Transmembrane</keyword>
<reference evidence="9 10" key="1">
    <citation type="submission" date="2018-02" db="EMBL/GenBank/DDBJ databases">
        <title>The draft genome of Sphingobacterium sp. 5JN-11.</title>
        <authorList>
            <person name="Liu L."/>
            <person name="Li L."/>
            <person name="Liang L."/>
            <person name="Zhang X."/>
            <person name="Wang T."/>
        </authorList>
    </citation>
    <scope>NUCLEOTIDE SEQUENCE [LARGE SCALE GENOMIC DNA]</scope>
    <source>
        <strain evidence="9 10">5JN-11</strain>
    </source>
</reference>
<evidence type="ECO:0000256" key="7">
    <source>
        <dbReference type="PROSITE-ProRule" id="PRU01360"/>
    </source>
</evidence>
<evidence type="ECO:0000256" key="2">
    <source>
        <dbReference type="ARBA" id="ARBA00022448"/>
    </source>
</evidence>
<dbReference type="InterPro" id="IPR012910">
    <property type="entry name" value="Plug_dom"/>
</dbReference>
<keyword evidence="10" id="KW-1185">Reference proteome</keyword>
<feature type="domain" description="TonB-dependent receptor plug" evidence="8">
    <location>
        <begin position="244"/>
        <end position="364"/>
    </location>
</feature>
<dbReference type="InterPro" id="IPR023996">
    <property type="entry name" value="TonB-dep_OMP_SusC/RagA"/>
</dbReference>
<dbReference type="InterPro" id="IPR037066">
    <property type="entry name" value="Plug_dom_sf"/>
</dbReference>
<evidence type="ECO:0000256" key="6">
    <source>
        <dbReference type="ARBA" id="ARBA00023237"/>
    </source>
</evidence>
<dbReference type="Gene3D" id="2.60.40.1120">
    <property type="entry name" value="Carboxypeptidase-like, regulatory domain"/>
    <property type="match status" value="1"/>
</dbReference>
<keyword evidence="6 7" id="KW-0998">Cell outer membrane</keyword>
<dbReference type="OrthoDB" id="9768177at2"/>
<proteinExistence type="inferred from homology"/>
<organism evidence="9 10">
    <name type="scientific">Sphingobacterium haloxyli</name>
    <dbReference type="NCBI Taxonomy" id="2100533"/>
    <lineage>
        <taxon>Bacteria</taxon>
        <taxon>Pseudomonadati</taxon>
        <taxon>Bacteroidota</taxon>
        <taxon>Sphingobacteriia</taxon>
        <taxon>Sphingobacteriales</taxon>
        <taxon>Sphingobacteriaceae</taxon>
        <taxon>Sphingobacterium</taxon>
    </lineage>
</organism>
<evidence type="ECO:0000256" key="5">
    <source>
        <dbReference type="ARBA" id="ARBA00023136"/>
    </source>
</evidence>
<evidence type="ECO:0000313" key="10">
    <source>
        <dbReference type="Proteomes" id="UP000239711"/>
    </source>
</evidence>
<dbReference type="SUPFAM" id="SSF56935">
    <property type="entry name" value="Porins"/>
    <property type="match status" value="1"/>
</dbReference>
<dbReference type="InterPro" id="IPR008969">
    <property type="entry name" value="CarboxyPept-like_regulatory"/>
</dbReference>
<comment type="caution">
    <text evidence="9">The sequence shown here is derived from an EMBL/GenBank/DDBJ whole genome shotgun (WGS) entry which is preliminary data.</text>
</comment>
<dbReference type="InterPro" id="IPR023997">
    <property type="entry name" value="TonB-dep_OMP_SusC/RagA_CS"/>
</dbReference>
<dbReference type="Proteomes" id="UP000239711">
    <property type="component" value="Unassembled WGS sequence"/>
</dbReference>
<evidence type="ECO:0000256" key="1">
    <source>
        <dbReference type="ARBA" id="ARBA00004571"/>
    </source>
</evidence>
<dbReference type="Pfam" id="PF07715">
    <property type="entry name" value="Plug"/>
    <property type="match status" value="1"/>
</dbReference>
<dbReference type="SUPFAM" id="SSF49464">
    <property type="entry name" value="Carboxypeptidase regulatory domain-like"/>
    <property type="match status" value="1"/>
</dbReference>
<sequence length="1215" mass="136790">MLRQKISNQMYQYFLANERQKALKLTVEANRFFKNTRKLLMRFQLFCLFFLVMFLQTALGVNAQPKLSLNVRQASLEDVLQHIRQQSGLDYVIQPDHIKAFTPLTLQLKDVDISTLLDLCFQGQPLTYKVTNNTIIVTGQQQRRTITGVVTNANKVPLAGASVRLKGTSNQTRTDEKGVFRLENIPRNAVLEIRYLGYETRQIDLSATEARELGPIFILKQHTSAIEEITIQANTGYQKLDPGKATGSMVVIDEKKIQESPALSLMQRLEGQIPGVQFNMKTNDLLVRSANSYYGARGPLIVIDGFPAMEQRLSTNPTGDGRLYATNQSASILNNFNPDNIASITVLKDAAATAIWGSRAANGVIVIETKAGRGGRNSVNFSSTMGISAPADMEKLKTMDAAEYIDFEKELFDNNFYYDPISGWRAPNISDALHTMFSAQRGDISLEERDRNLSQLKEQNNRRQIRDHLLQSALTQQYNLSFNGSVNNAKYFASVVHDNDRPIYRANNSNNTSLTFNLENSYFNNKLRISLGVNHMLQKSQVNSAALRAISPGNFGLKPYDMLLDAAGNTISRYYEFTPSVMQERFESQGYLPWSYNHIDELKYNNDQYDDNKTRVTASLNYRAFTWLNAALSGSYQRGLRNMESLRDEEGYEMRSLINLGTTIDGTGKLIHGVPVGGKFVTSNYKGDDYSLRFQLDGSKTWNAIHDVNVFAGTEIRQNTSMGYLQTRYGFDKDTYQSVVINPTVPYKDIYGGNKTLNIQDAPVNIDRIRYLSYYANAGYTLMDKYYLTGSMRFDDATIIGVERTKRAKPFWSAGLRWDLHKEHFMGSQPWINSLSLRSSIGTGGSVPTNGTAFTLYSPSIIDALTQLPTGSISIPGNQMLGWENTRTFNTGLDLRTLRNRLGFTIDVYSKRSYGIMASVPYNATYGWSNLTFNTSNMKSNGVDIIIEGSLIQKAEWIWNSSFNIAYSDNEVTDSRFPRTSNTPSPASLPIDGYPIDQIFAYRWAGLDDKGRSRISDASGNILDADASTVDFAPEDLVYTGRSSAPYFGGWTNNVTYKNLTFTARITMNFGHKVRWKEVNSSQYPNNPAGFTGFLSNSKALVDRWRKPGDELRTDIPGIINTSFNNINRFEYADINVLDASHIRLQLLSLDYNFPPHLLNGNKTFRSLRLGATASNIGLLWKKTDRDIDPEYMFDGNYSSMPPVTSYMVRLIVGF</sequence>
<dbReference type="PROSITE" id="PS52016">
    <property type="entry name" value="TONB_DEPENDENT_REC_3"/>
    <property type="match status" value="1"/>
</dbReference>
<gene>
    <name evidence="9" type="ORF">C5745_10065</name>
</gene>
<evidence type="ECO:0000256" key="3">
    <source>
        <dbReference type="ARBA" id="ARBA00022452"/>
    </source>
</evidence>
<keyword evidence="3 7" id="KW-1134">Transmembrane beta strand</keyword>
<dbReference type="NCBIfam" id="TIGR04056">
    <property type="entry name" value="OMP_RagA_SusC"/>
    <property type="match status" value="1"/>
</dbReference>
<comment type="similarity">
    <text evidence="7">Belongs to the TonB-dependent receptor family.</text>
</comment>
<accession>A0A2S9J4F9</accession>
<evidence type="ECO:0000256" key="4">
    <source>
        <dbReference type="ARBA" id="ARBA00022692"/>
    </source>
</evidence>
<keyword evidence="5 7" id="KW-0472">Membrane</keyword>
<dbReference type="InterPro" id="IPR039426">
    <property type="entry name" value="TonB-dep_rcpt-like"/>
</dbReference>